<keyword evidence="1" id="KW-0378">Hydrolase</keyword>
<dbReference type="PANTHER" id="PTHR43316">
    <property type="entry name" value="HYDROLASE, HALOACID DELAHOGENASE-RELATED"/>
    <property type="match status" value="1"/>
</dbReference>
<accession>A0A8J3N3T0</accession>
<dbReference type="RefSeq" id="WP_220205230.1">
    <property type="nucleotide sequence ID" value="NZ_BNJK01000001.1"/>
</dbReference>
<dbReference type="AlphaFoldDB" id="A0A8J3N3T0"/>
<evidence type="ECO:0000313" key="3">
    <source>
        <dbReference type="Proteomes" id="UP000597444"/>
    </source>
</evidence>
<dbReference type="InterPro" id="IPR006439">
    <property type="entry name" value="HAD-SF_hydro_IA"/>
</dbReference>
<proteinExistence type="predicted"/>
<evidence type="ECO:0000256" key="1">
    <source>
        <dbReference type="ARBA" id="ARBA00022801"/>
    </source>
</evidence>
<gene>
    <name evidence="2" type="ORF">KSF_045430</name>
</gene>
<dbReference type="InterPro" id="IPR023214">
    <property type="entry name" value="HAD_sf"/>
</dbReference>
<dbReference type="SFLD" id="SFLDS00003">
    <property type="entry name" value="Haloacid_Dehalogenase"/>
    <property type="match status" value="1"/>
</dbReference>
<evidence type="ECO:0008006" key="4">
    <source>
        <dbReference type="Google" id="ProtNLM"/>
    </source>
</evidence>
<dbReference type="Gene3D" id="1.20.120.1600">
    <property type="match status" value="1"/>
</dbReference>
<organism evidence="2 3">
    <name type="scientific">Reticulibacter mediterranei</name>
    <dbReference type="NCBI Taxonomy" id="2778369"/>
    <lineage>
        <taxon>Bacteria</taxon>
        <taxon>Bacillati</taxon>
        <taxon>Chloroflexota</taxon>
        <taxon>Ktedonobacteria</taxon>
        <taxon>Ktedonobacterales</taxon>
        <taxon>Reticulibacteraceae</taxon>
        <taxon>Reticulibacter</taxon>
    </lineage>
</organism>
<dbReference type="PRINTS" id="PR00413">
    <property type="entry name" value="HADHALOGNASE"/>
</dbReference>
<dbReference type="InterPro" id="IPR051540">
    <property type="entry name" value="S-2-haloacid_dehalogenase"/>
</dbReference>
<dbReference type="Gene3D" id="3.40.50.1000">
    <property type="entry name" value="HAD superfamily/HAD-like"/>
    <property type="match status" value="1"/>
</dbReference>
<dbReference type="NCBIfam" id="TIGR01549">
    <property type="entry name" value="HAD-SF-IA-v1"/>
    <property type="match status" value="1"/>
</dbReference>
<dbReference type="Proteomes" id="UP000597444">
    <property type="component" value="Unassembled WGS sequence"/>
</dbReference>
<sequence>MPKKIVPSLTGRTIRCILFDFGDTLWTRKDAATWQQAEQAGNRRVVELLHTLFPTEAFPATDPTAYGEQFRKIVETQARQIQQPGYEPDFALATQQALQQIGLPTVEPAIAAEIFEALRVRIPESRHLFDNILPTLAELQHRNFLLGVVTNRWYGGEPFLEDLQIMGLLDYFDADHMAISADLGIRKPNPAIFQYALDALRIPAEEAAMVGDSFGADVVGAKHLNIFAIWKTSPRLLAEVSKTLPAGTPLDGEHLVAYSYKRSAQKYGLSPEDSQARPDLIIEHLQELLDVFLKAGPQ</sequence>
<dbReference type="GO" id="GO:0016787">
    <property type="term" value="F:hydrolase activity"/>
    <property type="evidence" value="ECO:0007669"/>
    <property type="project" value="UniProtKB-KW"/>
</dbReference>
<dbReference type="PANTHER" id="PTHR43316:SF8">
    <property type="entry name" value="HAD FAMILY HYDROLASE"/>
    <property type="match status" value="1"/>
</dbReference>
<dbReference type="InterPro" id="IPR036412">
    <property type="entry name" value="HAD-like_sf"/>
</dbReference>
<dbReference type="Pfam" id="PF00702">
    <property type="entry name" value="Hydrolase"/>
    <property type="match status" value="1"/>
</dbReference>
<dbReference type="EMBL" id="BNJK01000001">
    <property type="protein sequence ID" value="GHO94495.1"/>
    <property type="molecule type" value="Genomic_DNA"/>
</dbReference>
<dbReference type="SFLD" id="SFLDG01129">
    <property type="entry name" value="C1.5:_HAD__Beta-PGM__Phosphata"/>
    <property type="match status" value="1"/>
</dbReference>
<evidence type="ECO:0000313" key="2">
    <source>
        <dbReference type="EMBL" id="GHO94495.1"/>
    </source>
</evidence>
<reference evidence="2" key="1">
    <citation type="submission" date="2020-10" db="EMBL/GenBank/DDBJ databases">
        <title>Taxonomic study of unclassified bacteria belonging to the class Ktedonobacteria.</title>
        <authorList>
            <person name="Yabe S."/>
            <person name="Wang C.M."/>
            <person name="Zheng Y."/>
            <person name="Sakai Y."/>
            <person name="Cavaletti L."/>
            <person name="Monciardini P."/>
            <person name="Donadio S."/>
        </authorList>
    </citation>
    <scope>NUCLEOTIDE SEQUENCE</scope>
    <source>
        <strain evidence="2">ID150040</strain>
    </source>
</reference>
<comment type="caution">
    <text evidence="2">The sequence shown here is derived from an EMBL/GenBank/DDBJ whole genome shotgun (WGS) entry which is preliminary data.</text>
</comment>
<protein>
    <recommendedName>
        <fullName evidence="4">HAD family hydrolase</fullName>
    </recommendedName>
</protein>
<dbReference type="SUPFAM" id="SSF56784">
    <property type="entry name" value="HAD-like"/>
    <property type="match status" value="1"/>
</dbReference>
<keyword evidence="3" id="KW-1185">Reference proteome</keyword>
<name>A0A8J3N3T0_9CHLR</name>